<name>A0AAD7WYV5_9TELE</name>
<protein>
    <submittedName>
        <fullName evidence="2">Uncharacterized protein</fullName>
    </submittedName>
</protein>
<reference evidence="2" key="1">
    <citation type="journal article" date="2023" name="Science">
        <title>Genome structures resolve the early diversification of teleost fishes.</title>
        <authorList>
            <person name="Parey E."/>
            <person name="Louis A."/>
            <person name="Montfort J."/>
            <person name="Bouchez O."/>
            <person name="Roques C."/>
            <person name="Iampietro C."/>
            <person name="Lluch J."/>
            <person name="Castinel A."/>
            <person name="Donnadieu C."/>
            <person name="Desvignes T."/>
            <person name="Floi Bucao C."/>
            <person name="Jouanno E."/>
            <person name="Wen M."/>
            <person name="Mejri S."/>
            <person name="Dirks R."/>
            <person name="Jansen H."/>
            <person name="Henkel C."/>
            <person name="Chen W.J."/>
            <person name="Zahm M."/>
            <person name="Cabau C."/>
            <person name="Klopp C."/>
            <person name="Thompson A.W."/>
            <person name="Robinson-Rechavi M."/>
            <person name="Braasch I."/>
            <person name="Lecointre G."/>
            <person name="Bobe J."/>
            <person name="Postlethwait J.H."/>
            <person name="Berthelot C."/>
            <person name="Roest Crollius H."/>
            <person name="Guiguen Y."/>
        </authorList>
    </citation>
    <scope>NUCLEOTIDE SEQUENCE</scope>
    <source>
        <strain evidence="2">NC1722</strain>
    </source>
</reference>
<evidence type="ECO:0000256" key="1">
    <source>
        <dbReference type="SAM" id="MobiDB-lite"/>
    </source>
</evidence>
<keyword evidence="3" id="KW-1185">Reference proteome</keyword>
<sequence>MPGHGGPDRNLQAEDLASGPSSHSVCVMPVLGPSSPLEWQPLCQQQSNFLLTPILWNTPIGCPHWGWIHCSTCRTPEVKAMSFITFCVRRHVGCLEFQ</sequence>
<dbReference type="EMBL" id="JAINUG010000011">
    <property type="protein sequence ID" value="KAJ8414791.1"/>
    <property type="molecule type" value="Genomic_DNA"/>
</dbReference>
<feature type="region of interest" description="Disordered" evidence="1">
    <location>
        <begin position="1"/>
        <end position="22"/>
    </location>
</feature>
<organism evidence="2 3">
    <name type="scientific">Aldrovandia affinis</name>
    <dbReference type="NCBI Taxonomy" id="143900"/>
    <lineage>
        <taxon>Eukaryota</taxon>
        <taxon>Metazoa</taxon>
        <taxon>Chordata</taxon>
        <taxon>Craniata</taxon>
        <taxon>Vertebrata</taxon>
        <taxon>Euteleostomi</taxon>
        <taxon>Actinopterygii</taxon>
        <taxon>Neopterygii</taxon>
        <taxon>Teleostei</taxon>
        <taxon>Notacanthiformes</taxon>
        <taxon>Halosauridae</taxon>
        <taxon>Aldrovandia</taxon>
    </lineage>
</organism>
<dbReference type="AlphaFoldDB" id="A0AAD7WYV5"/>
<evidence type="ECO:0000313" key="2">
    <source>
        <dbReference type="EMBL" id="KAJ8414791.1"/>
    </source>
</evidence>
<comment type="caution">
    <text evidence="2">The sequence shown here is derived from an EMBL/GenBank/DDBJ whole genome shotgun (WGS) entry which is preliminary data.</text>
</comment>
<dbReference type="Proteomes" id="UP001221898">
    <property type="component" value="Unassembled WGS sequence"/>
</dbReference>
<gene>
    <name evidence="2" type="ORF">AAFF_G00023140</name>
</gene>
<accession>A0AAD7WYV5</accession>
<proteinExistence type="predicted"/>
<evidence type="ECO:0000313" key="3">
    <source>
        <dbReference type="Proteomes" id="UP001221898"/>
    </source>
</evidence>